<dbReference type="Gene3D" id="1.20.120.70">
    <property type="entry name" value="Tobacco mosaic virus-like, coat protein"/>
    <property type="match status" value="1"/>
</dbReference>
<proteinExistence type="predicted"/>
<reference evidence="2 3" key="1">
    <citation type="journal article" date="2015" name="Nat. Commun.">
        <title>Lucilia cuprina genome unlocks parasitic fly biology to underpin future interventions.</title>
        <authorList>
            <person name="Anstead C.A."/>
            <person name="Korhonen P.K."/>
            <person name="Young N.D."/>
            <person name="Hall R.S."/>
            <person name="Jex A.R."/>
            <person name="Murali S.C."/>
            <person name="Hughes D.S."/>
            <person name="Lee S.F."/>
            <person name="Perry T."/>
            <person name="Stroehlein A.J."/>
            <person name="Ansell B.R."/>
            <person name="Breugelmans B."/>
            <person name="Hofmann A."/>
            <person name="Qu J."/>
            <person name="Dugan S."/>
            <person name="Lee S.L."/>
            <person name="Chao H."/>
            <person name="Dinh H."/>
            <person name="Han Y."/>
            <person name="Doddapaneni H.V."/>
            <person name="Worley K.C."/>
            <person name="Muzny D.M."/>
            <person name="Ioannidis P."/>
            <person name="Waterhouse R.M."/>
            <person name="Zdobnov E.M."/>
            <person name="James P.J."/>
            <person name="Bagnall N.H."/>
            <person name="Kotze A.C."/>
            <person name="Gibbs R.A."/>
            <person name="Richards S."/>
            <person name="Batterham P."/>
            <person name="Gasser R.B."/>
        </authorList>
    </citation>
    <scope>NUCLEOTIDE SEQUENCE [LARGE SCALE GENOMIC DNA]</scope>
    <source>
        <strain evidence="2 3">LS</strain>
        <tissue evidence="2">Full body</tissue>
    </source>
</reference>
<feature type="compositionally biased region" description="Polar residues" evidence="1">
    <location>
        <begin position="71"/>
        <end position="85"/>
    </location>
</feature>
<evidence type="ECO:0000313" key="3">
    <source>
        <dbReference type="Proteomes" id="UP000037069"/>
    </source>
</evidence>
<dbReference type="Pfam" id="PF00721">
    <property type="entry name" value="TMV_coat"/>
    <property type="match status" value="1"/>
</dbReference>
<dbReference type="GO" id="GO:0005198">
    <property type="term" value="F:structural molecule activity"/>
    <property type="evidence" value="ECO:0007669"/>
    <property type="project" value="InterPro"/>
</dbReference>
<sequence length="260" mass="30070">MASRVDYKKKLMDYRKSIGTTTPKTVAFKEPTSQSDEDTSYNYPHLQRYQQFLAISPEKESIDENRKSASREPTNSKVPSPQSSVDILPTPGFVRESSFLSEPIGRYSNWNSHHALLASQPWCCIGDLLAFCDKYEFKAISVTDVQSHANIVSEVRALLSGKAPFDMRRRFPGNIRNEENLLVCIGRCPSIEYHLERILTAFRRPLNKLSTEKQNVAKQNFHLAIRELHLDISARISEIRLYDRMIFEKEFHLKWQDSLE</sequence>
<gene>
    <name evidence="2" type="ORF">FF38_03595</name>
</gene>
<comment type="caution">
    <text evidence="2">The sequence shown here is derived from an EMBL/GenBank/DDBJ whole genome shotgun (WGS) entry which is preliminary data.</text>
</comment>
<keyword evidence="3" id="KW-1185">Reference proteome</keyword>
<accession>A0A0L0BSD0</accession>
<feature type="region of interest" description="Disordered" evidence="1">
    <location>
        <begin position="20"/>
        <end position="42"/>
    </location>
</feature>
<dbReference type="InterPro" id="IPR036417">
    <property type="entry name" value="TMV-like_coat_sf"/>
</dbReference>
<dbReference type="AlphaFoldDB" id="A0A0L0BSD0"/>
<organism evidence="2 3">
    <name type="scientific">Lucilia cuprina</name>
    <name type="common">Green bottle fly</name>
    <name type="synonym">Australian sheep blowfly</name>
    <dbReference type="NCBI Taxonomy" id="7375"/>
    <lineage>
        <taxon>Eukaryota</taxon>
        <taxon>Metazoa</taxon>
        <taxon>Ecdysozoa</taxon>
        <taxon>Arthropoda</taxon>
        <taxon>Hexapoda</taxon>
        <taxon>Insecta</taxon>
        <taxon>Pterygota</taxon>
        <taxon>Neoptera</taxon>
        <taxon>Endopterygota</taxon>
        <taxon>Diptera</taxon>
        <taxon>Brachycera</taxon>
        <taxon>Muscomorpha</taxon>
        <taxon>Oestroidea</taxon>
        <taxon>Calliphoridae</taxon>
        <taxon>Luciliinae</taxon>
        <taxon>Lucilia</taxon>
    </lineage>
</organism>
<dbReference type="OrthoDB" id="8047993at2759"/>
<evidence type="ECO:0000313" key="2">
    <source>
        <dbReference type="EMBL" id="KNC22980.1"/>
    </source>
</evidence>
<protein>
    <submittedName>
        <fullName evidence="2">Uncharacterized protein</fullName>
    </submittedName>
</protein>
<evidence type="ECO:0000256" key="1">
    <source>
        <dbReference type="SAM" id="MobiDB-lite"/>
    </source>
</evidence>
<feature type="compositionally biased region" description="Basic and acidic residues" evidence="1">
    <location>
        <begin position="57"/>
        <end position="70"/>
    </location>
</feature>
<dbReference type="EMBL" id="JRES01001427">
    <property type="protein sequence ID" value="KNC22980.1"/>
    <property type="molecule type" value="Genomic_DNA"/>
</dbReference>
<dbReference type="Proteomes" id="UP000037069">
    <property type="component" value="Unassembled WGS sequence"/>
</dbReference>
<feature type="region of interest" description="Disordered" evidence="1">
    <location>
        <begin position="55"/>
        <end position="87"/>
    </location>
</feature>
<name>A0A0L0BSD0_LUCCU</name>
<dbReference type="InterPro" id="IPR001337">
    <property type="entry name" value="TMV-like_coat"/>
</dbReference>